<dbReference type="PANTHER" id="PTHR11188:SF167">
    <property type="entry name" value="ARRESTIN C-TERMINAL-LIKE DOMAIN-CONTAINING PROTEIN-RELATED"/>
    <property type="match status" value="1"/>
</dbReference>
<dbReference type="GO" id="GO:0005737">
    <property type="term" value="C:cytoplasm"/>
    <property type="evidence" value="ECO:0007669"/>
    <property type="project" value="TreeGrafter"/>
</dbReference>
<dbReference type="Pfam" id="PF02752">
    <property type="entry name" value="Arrestin_C"/>
    <property type="match status" value="1"/>
</dbReference>
<name>A0A9Q0MRE6_9DIPT</name>
<dbReference type="GO" id="GO:0015031">
    <property type="term" value="P:protein transport"/>
    <property type="evidence" value="ECO:0007669"/>
    <property type="project" value="TreeGrafter"/>
</dbReference>
<evidence type="ECO:0000313" key="5">
    <source>
        <dbReference type="Proteomes" id="UP001151699"/>
    </source>
</evidence>
<dbReference type="InterPro" id="IPR011022">
    <property type="entry name" value="Arrestin_C-like"/>
</dbReference>
<feature type="domain" description="Arrestin C-terminal-like" evidence="3">
    <location>
        <begin position="172"/>
        <end position="305"/>
    </location>
</feature>
<dbReference type="OrthoDB" id="2333384at2759"/>
<dbReference type="InterPro" id="IPR011021">
    <property type="entry name" value="Arrestin-like_N"/>
</dbReference>
<dbReference type="EMBL" id="WJQU01000004">
    <property type="protein sequence ID" value="KAJ6636591.1"/>
    <property type="molecule type" value="Genomic_DNA"/>
</dbReference>
<gene>
    <name evidence="4" type="primary">arrd-17_2</name>
    <name evidence="4" type="ORF">Bhyg_15182</name>
</gene>
<dbReference type="Pfam" id="PF00339">
    <property type="entry name" value="Arrestin_N"/>
    <property type="match status" value="1"/>
</dbReference>
<dbReference type="Proteomes" id="UP001151699">
    <property type="component" value="Chromosome C"/>
</dbReference>
<reference evidence="4" key="1">
    <citation type="submission" date="2022-07" db="EMBL/GenBank/DDBJ databases">
        <authorList>
            <person name="Trinca V."/>
            <person name="Uliana J.V.C."/>
            <person name="Torres T.T."/>
            <person name="Ward R.J."/>
            <person name="Monesi N."/>
        </authorList>
    </citation>
    <scope>NUCLEOTIDE SEQUENCE</scope>
    <source>
        <strain evidence="4">HSMRA1968</strain>
        <tissue evidence="4">Whole embryos</tissue>
    </source>
</reference>
<sequence length="348" mass="39655">MPTESVRCDILFDFDNSQRVITSGQSLSGQVVLTFFKPKYLLGIFMNVVGKATIKFSKGSARNKRIFAWEEIYIDEEIHLVNGGDFMPDVYSYPFECLLSADFPSSVESAYGNIRYYVNVVLLNSSWSDRTFKREFTLIKPLDLNLHEYLRFPVINKFVERFNLCCLLCCFKTDPLFVTAVIPCSGYTPTQIIALRIQVINESDQPIDKISVKFIQFFDYTDRHNSETVKVKENVLVEKGFTSPFERVEVYNVDIEVPRNVPPTDTTSSKVLKLSYKLRVHGKINDTCRSDVFLEIPVTIGTRPLLFSRSVATSPFQEIDSNSDSLLIAAANRTAELDPPTYDEAVIM</sequence>
<protein>
    <submittedName>
        <fullName evidence="4">Arrestin domain-containing protein 17</fullName>
    </submittedName>
</protein>
<evidence type="ECO:0000313" key="4">
    <source>
        <dbReference type="EMBL" id="KAJ6636591.1"/>
    </source>
</evidence>
<dbReference type="InterPro" id="IPR014752">
    <property type="entry name" value="Arrestin-like_C"/>
</dbReference>
<keyword evidence="2" id="KW-0716">Sensory transduction</keyword>
<dbReference type="Gene3D" id="2.60.40.640">
    <property type="match status" value="2"/>
</dbReference>
<comment type="caution">
    <text evidence="4">The sequence shown here is derived from an EMBL/GenBank/DDBJ whole genome shotgun (WGS) entry which is preliminary data.</text>
</comment>
<dbReference type="SUPFAM" id="SSF81296">
    <property type="entry name" value="E set domains"/>
    <property type="match status" value="2"/>
</dbReference>
<evidence type="ECO:0000256" key="1">
    <source>
        <dbReference type="ARBA" id="ARBA00005298"/>
    </source>
</evidence>
<dbReference type="InterPro" id="IPR050357">
    <property type="entry name" value="Arrestin_domain-protein"/>
</dbReference>
<dbReference type="InterPro" id="IPR014756">
    <property type="entry name" value="Ig_E-set"/>
</dbReference>
<organism evidence="4 5">
    <name type="scientific">Pseudolycoriella hygida</name>
    <dbReference type="NCBI Taxonomy" id="35572"/>
    <lineage>
        <taxon>Eukaryota</taxon>
        <taxon>Metazoa</taxon>
        <taxon>Ecdysozoa</taxon>
        <taxon>Arthropoda</taxon>
        <taxon>Hexapoda</taxon>
        <taxon>Insecta</taxon>
        <taxon>Pterygota</taxon>
        <taxon>Neoptera</taxon>
        <taxon>Endopterygota</taxon>
        <taxon>Diptera</taxon>
        <taxon>Nematocera</taxon>
        <taxon>Sciaroidea</taxon>
        <taxon>Sciaridae</taxon>
        <taxon>Pseudolycoriella</taxon>
    </lineage>
</organism>
<evidence type="ECO:0000259" key="3">
    <source>
        <dbReference type="SMART" id="SM01017"/>
    </source>
</evidence>
<comment type="similarity">
    <text evidence="1">Belongs to the arrestin family.</text>
</comment>
<dbReference type="PANTHER" id="PTHR11188">
    <property type="entry name" value="ARRESTIN DOMAIN CONTAINING PROTEIN"/>
    <property type="match status" value="1"/>
</dbReference>
<dbReference type="SMART" id="SM01017">
    <property type="entry name" value="Arrestin_C"/>
    <property type="match status" value="1"/>
</dbReference>
<accession>A0A9Q0MRE6</accession>
<proteinExistence type="inferred from homology"/>
<dbReference type="AlphaFoldDB" id="A0A9Q0MRE6"/>
<keyword evidence="5" id="KW-1185">Reference proteome</keyword>
<evidence type="ECO:0000256" key="2">
    <source>
        <dbReference type="ARBA" id="ARBA00022606"/>
    </source>
</evidence>